<dbReference type="EMBL" id="JFBT01000001">
    <property type="protein sequence ID" value="EXG82365.1"/>
    <property type="molecule type" value="Genomic_DNA"/>
</dbReference>
<reference evidence="1 2" key="1">
    <citation type="submission" date="2013-07" db="EMBL/GenBank/DDBJ databases">
        <authorList>
            <consortium name="DOE Joint Genome Institute"/>
            <person name="Eisen J."/>
            <person name="Huntemann M."/>
            <person name="Han J."/>
            <person name="Chen A."/>
            <person name="Kyrpides N."/>
            <person name="Mavromatis K."/>
            <person name="Markowitz V."/>
            <person name="Palaniappan K."/>
            <person name="Ivanova N."/>
            <person name="Schaumberg A."/>
            <person name="Pati A."/>
            <person name="Liolios K."/>
            <person name="Nordberg H.P."/>
            <person name="Cantor M.N."/>
            <person name="Hua S.X."/>
            <person name="Woyke T."/>
        </authorList>
    </citation>
    <scope>NUCLEOTIDE SEQUENCE [LARGE SCALE GENOMIC DNA]</scope>
    <source>
        <strain evidence="1 2">DSM 44712</strain>
    </source>
</reference>
<dbReference type="RefSeq" id="WP_035852097.1">
    <property type="nucleotide sequence ID" value="NZ_KK073874.1"/>
</dbReference>
<evidence type="ECO:0000313" key="2">
    <source>
        <dbReference type="Proteomes" id="UP000021053"/>
    </source>
</evidence>
<dbReference type="AlphaFoldDB" id="A0A010YQ97"/>
<organism evidence="1 2">
    <name type="scientific">Cryptosporangium arvum DSM 44712</name>
    <dbReference type="NCBI Taxonomy" id="927661"/>
    <lineage>
        <taxon>Bacteria</taxon>
        <taxon>Bacillati</taxon>
        <taxon>Actinomycetota</taxon>
        <taxon>Actinomycetes</taxon>
        <taxon>Cryptosporangiales</taxon>
        <taxon>Cryptosporangiaceae</taxon>
        <taxon>Cryptosporangium</taxon>
    </lineage>
</organism>
<accession>A0A010YQ97</accession>
<name>A0A010YQ97_9ACTN</name>
<proteinExistence type="predicted"/>
<evidence type="ECO:0000313" key="1">
    <source>
        <dbReference type="EMBL" id="EXG82365.1"/>
    </source>
</evidence>
<dbReference type="Proteomes" id="UP000021053">
    <property type="component" value="Unassembled WGS sequence"/>
</dbReference>
<dbReference type="HOGENOM" id="CLU_1624376_0_0_11"/>
<sequence length="163" mass="17673">MSAYGPAVFLSRRDGVEPTDNERQRVLSLVMEAAARLRLTDENGEPARPRPYGDPLGVLLYSGYIHGQMPTPIQRDQGEIRTTQGQRVAAEVEKAAPGVYTFEAGRGLPAGALLRRARVDARRFGLVASSEPECRRRRACRRWAVGGVVAVDGEGGVVGWTAA</sequence>
<keyword evidence="2" id="KW-1185">Reference proteome</keyword>
<protein>
    <submittedName>
        <fullName evidence="1">Uncharacterized protein</fullName>
    </submittedName>
</protein>
<gene>
    <name evidence="1" type="ORF">CryarDRAFT_3543</name>
</gene>
<comment type="caution">
    <text evidence="1">The sequence shown here is derived from an EMBL/GenBank/DDBJ whole genome shotgun (WGS) entry which is preliminary data.</text>
</comment>
<dbReference type="OrthoDB" id="3297021at2"/>